<protein>
    <submittedName>
        <fullName evidence="1">Uncharacterized protein</fullName>
    </submittedName>
</protein>
<accession>A0A1H6Z8G4</accession>
<keyword evidence="2" id="KW-1185">Reference proteome</keyword>
<sequence>MKIDLRIFAGFFIQMLIGNFVFAQSKAPEDSLPSYAQIMPKFSEMVDHVNMLPTGIYQISGGQIPASSQINADGSVKVSRIGEIVVPAEIPNVMKIKRENSLKSFKKKPAKK</sequence>
<dbReference type="OrthoDB" id="9909766at2"/>
<dbReference type="Proteomes" id="UP000199532">
    <property type="component" value="Unassembled WGS sequence"/>
</dbReference>
<dbReference type="RefSeq" id="WP_090338948.1">
    <property type="nucleotide sequence ID" value="NZ_FNXY01000008.1"/>
</dbReference>
<reference evidence="1 2" key="1">
    <citation type="submission" date="2016-10" db="EMBL/GenBank/DDBJ databases">
        <authorList>
            <person name="de Groot N.N."/>
        </authorList>
    </citation>
    <scope>NUCLEOTIDE SEQUENCE [LARGE SCALE GENOMIC DNA]</scope>
    <source>
        <strain evidence="1 2">DSM 19938</strain>
    </source>
</reference>
<gene>
    <name evidence="1" type="ORF">SAMN04487995_4762</name>
</gene>
<proteinExistence type="predicted"/>
<dbReference type="AlphaFoldDB" id="A0A1H6Z8G4"/>
<evidence type="ECO:0000313" key="1">
    <source>
        <dbReference type="EMBL" id="SEJ45830.1"/>
    </source>
</evidence>
<organism evidence="1 2">
    <name type="scientific">Dyadobacter koreensis</name>
    <dbReference type="NCBI Taxonomy" id="408657"/>
    <lineage>
        <taxon>Bacteria</taxon>
        <taxon>Pseudomonadati</taxon>
        <taxon>Bacteroidota</taxon>
        <taxon>Cytophagia</taxon>
        <taxon>Cytophagales</taxon>
        <taxon>Spirosomataceae</taxon>
        <taxon>Dyadobacter</taxon>
    </lineage>
</organism>
<name>A0A1H6Z8G4_9BACT</name>
<evidence type="ECO:0000313" key="2">
    <source>
        <dbReference type="Proteomes" id="UP000199532"/>
    </source>
</evidence>
<dbReference type="EMBL" id="FNXY01000008">
    <property type="protein sequence ID" value="SEJ45830.1"/>
    <property type="molecule type" value="Genomic_DNA"/>
</dbReference>